<feature type="transmembrane region" description="Helical" evidence="5">
    <location>
        <begin position="21"/>
        <end position="43"/>
    </location>
</feature>
<organism evidence="6">
    <name type="scientific">hydrothermal vent metagenome</name>
    <dbReference type="NCBI Taxonomy" id="652676"/>
    <lineage>
        <taxon>unclassified sequences</taxon>
        <taxon>metagenomes</taxon>
        <taxon>ecological metagenomes</taxon>
    </lineage>
</organism>
<evidence type="ECO:0000256" key="4">
    <source>
        <dbReference type="ARBA" id="ARBA00023136"/>
    </source>
</evidence>
<dbReference type="Pfam" id="PF00902">
    <property type="entry name" value="TatC"/>
    <property type="match status" value="1"/>
</dbReference>
<dbReference type="AlphaFoldDB" id="A0A3B0V4X0"/>
<comment type="subcellular location">
    <subcellularLocation>
        <location evidence="1">Membrane</location>
        <topology evidence="1">Multi-pass membrane protein</topology>
    </subcellularLocation>
</comment>
<evidence type="ECO:0000256" key="1">
    <source>
        <dbReference type="ARBA" id="ARBA00004141"/>
    </source>
</evidence>
<protein>
    <submittedName>
        <fullName evidence="6">Twin-arginine translocation protein TatC</fullName>
    </submittedName>
</protein>
<feature type="transmembrane region" description="Helical" evidence="5">
    <location>
        <begin position="155"/>
        <end position="181"/>
    </location>
</feature>
<sequence>MSEQQTFISHLIELRSRLIKAVVTIVIIVIIQLPFASQIYSIMAQPVMAYLPEGSSMIATGVLSPFLTPFKMVFILGLIISMPVILYQIWAFIAPGLYKHEKKIAKPLLFSSILLFYLGCLFAYFVIFPILFQFIPSLSPAGVDYMPDINSYLDIMIRLFFAFGIAFEMPIAVILMILMGVTTPEKLTKNRPYVIVGVFVIGMILTPPDMISQTLMAIPMWLLFEIGIIMGRILKNRQESKELTETPDS</sequence>
<dbReference type="HAMAP" id="MF_00902">
    <property type="entry name" value="TatC"/>
    <property type="match status" value="1"/>
</dbReference>
<dbReference type="NCBIfam" id="TIGR00945">
    <property type="entry name" value="tatC"/>
    <property type="match status" value="1"/>
</dbReference>
<dbReference type="PANTHER" id="PTHR30371:SF0">
    <property type="entry name" value="SEC-INDEPENDENT PROTEIN TRANSLOCASE PROTEIN TATC, CHLOROPLASTIC-RELATED"/>
    <property type="match status" value="1"/>
</dbReference>
<keyword evidence="3 5" id="KW-1133">Transmembrane helix</keyword>
<keyword evidence="4 5" id="KW-0472">Membrane</keyword>
<evidence type="ECO:0000313" key="6">
    <source>
        <dbReference type="EMBL" id="VAW38615.1"/>
    </source>
</evidence>
<reference evidence="6" key="1">
    <citation type="submission" date="2018-06" db="EMBL/GenBank/DDBJ databases">
        <authorList>
            <person name="Zhirakovskaya E."/>
        </authorList>
    </citation>
    <scope>NUCLEOTIDE SEQUENCE</scope>
</reference>
<evidence type="ECO:0000256" key="5">
    <source>
        <dbReference type="SAM" id="Phobius"/>
    </source>
</evidence>
<feature type="transmembrane region" description="Helical" evidence="5">
    <location>
        <begin position="72"/>
        <end position="93"/>
    </location>
</feature>
<evidence type="ECO:0000256" key="3">
    <source>
        <dbReference type="ARBA" id="ARBA00022989"/>
    </source>
</evidence>
<dbReference type="GO" id="GO:0033281">
    <property type="term" value="C:TAT protein transport complex"/>
    <property type="evidence" value="ECO:0007669"/>
    <property type="project" value="TreeGrafter"/>
</dbReference>
<feature type="transmembrane region" description="Helical" evidence="5">
    <location>
        <begin position="114"/>
        <end position="135"/>
    </location>
</feature>
<dbReference type="PANTHER" id="PTHR30371">
    <property type="entry name" value="SEC-INDEPENDENT PROTEIN TRANSLOCASE PROTEIN TATC"/>
    <property type="match status" value="1"/>
</dbReference>
<dbReference type="GO" id="GO:0043953">
    <property type="term" value="P:protein transport by the Tat complex"/>
    <property type="evidence" value="ECO:0007669"/>
    <property type="project" value="TreeGrafter"/>
</dbReference>
<dbReference type="GO" id="GO:0009977">
    <property type="term" value="F:proton motive force dependent protein transmembrane transporter activity"/>
    <property type="evidence" value="ECO:0007669"/>
    <property type="project" value="TreeGrafter"/>
</dbReference>
<evidence type="ECO:0000256" key="2">
    <source>
        <dbReference type="ARBA" id="ARBA00022692"/>
    </source>
</evidence>
<dbReference type="GO" id="GO:0065002">
    <property type="term" value="P:intracellular protein transmembrane transport"/>
    <property type="evidence" value="ECO:0007669"/>
    <property type="project" value="TreeGrafter"/>
</dbReference>
<feature type="transmembrane region" description="Helical" evidence="5">
    <location>
        <begin position="217"/>
        <end position="234"/>
    </location>
</feature>
<accession>A0A3B0V4X0</accession>
<dbReference type="EMBL" id="UOEW01000210">
    <property type="protein sequence ID" value="VAW38615.1"/>
    <property type="molecule type" value="Genomic_DNA"/>
</dbReference>
<proteinExistence type="inferred from homology"/>
<feature type="transmembrane region" description="Helical" evidence="5">
    <location>
        <begin position="193"/>
        <end position="211"/>
    </location>
</feature>
<dbReference type="InterPro" id="IPR002033">
    <property type="entry name" value="TatC"/>
</dbReference>
<keyword evidence="2 5" id="KW-0812">Transmembrane</keyword>
<gene>
    <name evidence="6" type="ORF">MNBD_GAMMA01-149</name>
</gene>
<dbReference type="PRINTS" id="PR01840">
    <property type="entry name" value="TATCFAMILY"/>
</dbReference>
<name>A0A3B0V4X0_9ZZZZ</name>